<dbReference type="GO" id="GO:0010073">
    <property type="term" value="P:meristem maintenance"/>
    <property type="evidence" value="ECO:0007669"/>
    <property type="project" value="InterPro"/>
</dbReference>
<feature type="compositionally biased region" description="Basic and acidic residues" evidence="1">
    <location>
        <begin position="668"/>
        <end position="678"/>
    </location>
</feature>
<reference evidence="3" key="1">
    <citation type="submission" date="2018-02" db="EMBL/GenBank/DDBJ databases">
        <authorList>
            <person name="Cohen D.B."/>
            <person name="Kent A.D."/>
        </authorList>
    </citation>
    <scope>NUCLEOTIDE SEQUENCE</scope>
</reference>
<feature type="region of interest" description="Disordered" evidence="1">
    <location>
        <begin position="544"/>
        <end position="596"/>
    </location>
</feature>
<dbReference type="InterPro" id="IPR019557">
    <property type="entry name" value="AminoTfrase-like_pln_mobile"/>
</dbReference>
<dbReference type="InterPro" id="IPR044824">
    <property type="entry name" value="MAIN-like"/>
</dbReference>
<feature type="compositionally biased region" description="Basic residues" evidence="1">
    <location>
        <begin position="628"/>
        <end position="637"/>
    </location>
</feature>
<accession>A0A2N9EMD1</accession>
<feature type="region of interest" description="Disordered" evidence="1">
    <location>
        <begin position="813"/>
        <end position="843"/>
    </location>
</feature>
<dbReference type="PANTHER" id="PTHR46033">
    <property type="entry name" value="PROTEIN MAIN-LIKE 2"/>
    <property type="match status" value="1"/>
</dbReference>
<feature type="compositionally biased region" description="Gly residues" evidence="1">
    <location>
        <begin position="11"/>
        <end position="24"/>
    </location>
</feature>
<proteinExistence type="predicted"/>
<gene>
    <name evidence="3" type="ORF">FSB_LOCUS3743</name>
</gene>
<feature type="compositionally biased region" description="Basic residues" evidence="1">
    <location>
        <begin position="563"/>
        <end position="573"/>
    </location>
</feature>
<feature type="region of interest" description="Disordered" evidence="1">
    <location>
        <begin position="663"/>
        <end position="714"/>
    </location>
</feature>
<sequence>MASSSKKLVKGRGGSSSGKGGTSIAGGVSMLRGSEDNGSSSDSVIGSPEPHGDILGRPTVDPWYRSGERFPSVPASLQPPPADWEWLVMREDAAADVAWTPNFREIRDLQIQRNEMLAVPLVFDFQCSRAIEWADWIDLELADRGFCDRLEQAGVLRSILISRCSNMYRDTEALRQLVRRWCPSTHTFFFAHGELTVTLEDVENHWLLPILGDQGPVDLILSLEELEIKSALLYAQLDLLHAEELAEASCHIVTTAFNSSIVHTFLWEHALEYIKKGRKPYEARNKFASMPEGVVTNVGDFQGDVPAVYCWVGSKFYDHGLVPSLDSESKICWRPYGVSHRGFVYESVMSGFSNVEAQDYTLIAGDMASLTYLSATNAGWLPVLSSGRLQFTVYSAHRVRKQFGFDQEIPAVIGIAADEIPTINPFLRASAFTYWSGVAPRVIVPSGDRIGVYTIGMSNYWRGLMAAMVEFRNNGRGDISHLLESYTSPLPHPRLFVATNTMTTYANRQCLGYAVWHHENSQWVIHDSPHPPLWLRDHPHVAAPGKVPSSRGRRTAFAGTSAIKRKQPGRSKKREAPSKDSLARASKKKKTSATRGSKEVLILEAAVTSPPLAGEDIPEGVSAPISKKPMRKTRAGKRTFVPPAFPSVPSSIAARVAARKSSRGVVYSEKRSKQRADSSSRIPIEIPDDLDSSSSSSDPSGATAEEIEGEDAEVGAAETVSGADDFAADISSADIGSIDTDAVLSTSSEKNVEAGASTDDDDEVSMDGLEAVEASSESAPVTSASKLVSAEEAIEEHAAVGVVTDAERVVETTPIAVTSSGGTVQGGPSGSDSRVDPSLLDSSPSTRQYVWRARRGSIVSTDSERTTSAIVRVPTPPSPLPESDGVALTPITIVAEVSATTAVPESEVVPTAIKEIPVGEEGPAHVLDIPEGNNFVESIPIDENPMIDNDFDAGVTQIGHAKVAASEEPVQADVTLGSDVPVIEEELAQGPVDDVDMADAHDSYDEILVETEDHAVGAQAADIEVTAPVAARASPTKTAVESAIRGQPGLLSAARPATSRTSVLADMEAFFREFDRTSFSSRHAEHFWIFDDMKADFEVFRVPQGGIRFLKALWGKYGSCSSYFRLGVHVGSSMLTLLCCVLAHMEHTKLEDIAEVHILEWKAVVQEAIEGGFRFGFILDCLRRLAHGIFSRRVLAKLREAEARVATLRDALDVVVPNPWDLASAKRASAESDDGSALHDLLA</sequence>
<dbReference type="AlphaFoldDB" id="A0A2N9EMD1"/>
<feature type="domain" description="Aminotransferase-like plant mobile" evidence="2">
    <location>
        <begin position="158"/>
        <end position="214"/>
    </location>
</feature>
<dbReference type="Pfam" id="PF10536">
    <property type="entry name" value="PMD"/>
    <property type="match status" value="1"/>
</dbReference>
<dbReference type="EMBL" id="OIVN01000185">
    <property type="protein sequence ID" value="SPC75861.1"/>
    <property type="molecule type" value="Genomic_DNA"/>
</dbReference>
<evidence type="ECO:0000256" key="1">
    <source>
        <dbReference type="SAM" id="MobiDB-lite"/>
    </source>
</evidence>
<feature type="region of interest" description="Disordered" evidence="1">
    <location>
        <begin position="611"/>
        <end position="647"/>
    </location>
</feature>
<evidence type="ECO:0000313" key="3">
    <source>
        <dbReference type="EMBL" id="SPC75861.1"/>
    </source>
</evidence>
<protein>
    <recommendedName>
        <fullName evidence="2">Aminotransferase-like plant mobile domain-containing protein</fullName>
    </recommendedName>
</protein>
<feature type="region of interest" description="Disordered" evidence="1">
    <location>
        <begin position="1"/>
        <end position="58"/>
    </location>
</feature>
<dbReference type="PANTHER" id="PTHR46033:SF80">
    <property type="entry name" value="PROTEIN MAIN-LIKE 2-LIKE"/>
    <property type="match status" value="1"/>
</dbReference>
<name>A0A2N9EMD1_FAGSY</name>
<evidence type="ECO:0000259" key="2">
    <source>
        <dbReference type="Pfam" id="PF10536"/>
    </source>
</evidence>
<organism evidence="3">
    <name type="scientific">Fagus sylvatica</name>
    <name type="common">Beechnut</name>
    <dbReference type="NCBI Taxonomy" id="28930"/>
    <lineage>
        <taxon>Eukaryota</taxon>
        <taxon>Viridiplantae</taxon>
        <taxon>Streptophyta</taxon>
        <taxon>Embryophyta</taxon>
        <taxon>Tracheophyta</taxon>
        <taxon>Spermatophyta</taxon>
        <taxon>Magnoliopsida</taxon>
        <taxon>eudicotyledons</taxon>
        <taxon>Gunneridae</taxon>
        <taxon>Pentapetalae</taxon>
        <taxon>rosids</taxon>
        <taxon>fabids</taxon>
        <taxon>Fagales</taxon>
        <taxon>Fagaceae</taxon>
        <taxon>Fagus</taxon>
    </lineage>
</organism>
<feature type="region of interest" description="Disordered" evidence="1">
    <location>
        <begin position="745"/>
        <end position="764"/>
    </location>
</feature>